<dbReference type="AlphaFoldDB" id="A0AAV7LE87"/>
<name>A0AAV7LE87_PLEWA</name>
<feature type="region of interest" description="Disordered" evidence="1">
    <location>
        <begin position="24"/>
        <end position="103"/>
    </location>
</feature>
<gene>
    <name evidence="2" type="ORF">NDU88_003062</name>
</gene>
<dbReference type="Proteomes" id="UP001066276">
    <property type="component" value="Chromosome 11"/>
</dbReference>
<evidence type="ECO:0000313" key="2">
    <source>
        <dbReference type="EMBL" id="KAJ1089922.1"/>
    </source>
</evidence>
<evidence type="ECO:0000256" key="1">
    <source>
        <dbReference type="SAM" id="MobiDB-lite"/>
    </source>
</evidence>
<proteinExistence type="predicted"/>
<keyword evidence="3" id="KW-1185">Reference proteome</keyword>
<dbReference type="EMBL" id="JANPWB010000015">
    <property type="protein sequence ID" value="KAJ1089922.1"/>
    <property type="molecule type" value="Genomic_DNA"/>
</dbReference>
<protein>
    <submittedName>
        <fullName evidence="2">Uncharacterized protein</fullName>
    </submittedName>
</protein>
<reference evidence="2" key="1">
    <citation type="journal article" date="2022" name="bioRxiv">
        <title>Sequencing and chromosome-scale assembly of the giantPleurodeles waltlgenome.</title>
        <authorList>
            <person name="Brown T."/>
            <person name="Elewa A."/>
            <person name="Iarovenko S."/>
            <person name="Subramanian E."/>
            <person name="Araus A.J."/>
            <person name="Petzold A."/>
            <person name="Susuki M."/>
            <person name="Suzuki K.-i.T."/>
            <person name="Hayashi T."/>
            <person name="Toyoda A."/>
            <person name="Oliveira C."/>
            <person name="Osipova E."/>
            <person name="Leigh N.D."/>
            <person name="Simon A."/>
            <person name="Yun M.H."/>
        </authorList>
    </citation>
    <scope>NUCLEOTIDE SEQUENCE</scope>
    <source>
        <strain evidence="2">20211129_DDA</strain>
        <tissue evidence="2">Liver</tissue>
    </source>
</reference>
<comment type="caution">
    <text evidence="2">The sequence shown here is derived from an EMBL/GenBank/DDBJ whole genome shotgun (WGS) entry which is preliminary data.</text>
</comment>
<accession>A0AAV7LE87</accession>
<sequence length="133" mass="13492">MCDACVFGFGLCCMPSAQSSLCARESPKSAPGWTPTGVPSCFTGTHILSPTPEKHGPPRGAPGPHPDGNPSACGADRNAEMIPAPLPLTPHEKEPDPSPPLKALFSASRGLITCTVMSPGCGRSGQGEGTGLV</sequence>
<organism evidence="2 3">
    <name type="scientific">Pleurodeles waltl</name>
    <name type="common">Iberian ribbed newt</name>
    <dbReference type="NCBI Taxonomy" id="8319"/>
    <lineage>
        <taxon>Eukaryota</taxon>
        <taxon>Metazoa</taxon>
        <taxon>Chordata</taxon>
        <taxon>Craniata</taxon>
        <taxon>Vertebrata</taxon>
        <taxon>Euteleostomi</taxon>
        <taxon>Amphibia</taxon>
        <taxon>Batrachia</taxon>
        <taxon>Caudata</taxon>
        <taxon>Salamandroidea</taxon>
        <taxon>Salamandridae</taxon>
        <taxon>Pleurodelinae</taxon>
        <taxon>Pleurodeles</taxon>
    </lineage>
</organism>
<evidence type="ECO:0000313" key="3">
    <source>
        <dbReference type="Proteomes" id="UP001066276"/>
    </source>
</evidence>